<accession>A0A428T550</accession>
<dbReference type="AlphaFoldDB" id="A0A428T550"/>
<evidence type="ECO:0000313" key="2">
    <source>
        <dbReference type="EMBL" id="RSL97144.1"/>
    </source>
</evidence>
<evidence type="ECO:0000313" key="3">
    <source>
        <dbReference type="Proteomes" id="UP000288429"/>
    </source>
</evidence>
<proteinExistence type="predicted"/>
<organism evidence="2 3">
    <name type="scientific">Fusarium ambrosium</name>
    <dbReference type="NCBI Taxonomy" id="131363"/>
    <lineage>
        <taxon>Eukaryota</taxon>
        <taxon>Fungi</taxon>
        <taxon>Dikarya</taxon>
        <taxon>Ascomycota</taxon>
        <taxon>Pezizomycotina</taxon>
        <taxon>Sordariomycetes</taxon>
        <taxon>Hypocreomycetidae</taxon>
        <taxon>Hypocreales</taxon>
        <taxon>Nectriaceae</taxon>
        <taxon>Fusarium</taxon>
        <taxon>Fusarium solani species complex</taxon>
    </lineage>
</organism>
<reference evidence="2 3" key="1">
    <citation type="submission" date="2017-06" db="EMBL/GenBank/DDBJ databases">
        <title>Cmopartive genomic analysis of Ambrosia Fusariam Clade fungi.</title>
        <authorList>
            <person name="Stajich J.E."/>
            <person name="Carrillo J."/>
            <person name="Kijimoto T."/>
            <person name="Eskalen A."/>
            <person name="O'Donnell K."/>
            <person name="Kasson M."/>
        </authorList>
    </citation>
    <scope>NUCLEOTIDE SEQUENCE [LARGE SCALE GENOMIC DNA]</scope>
    <source>
        <strain evidence="2 3">NRRL 20438</strain>
    </source>
</reference>
<protein>
    <submittedName>
        <fullName evidence="2">Uncharacterized protein</fullName>
    </submittedName>
</protein>
<name>A0A428T550_9HYPO</name>
<sequence length="99" mass="10499">MGNLTPQAHPTSLEAPRDLSECGPGPLQAPEARRQDLHYQMLVWTGGRSKNRPTATPLSSPVVPSSLSAVALIGVLSLSSKCVLDNLLSHSFHETRGSA</sequence>
<dbReference type="EMBL" id="NIZV01000261">
    <property type="protein sequence ID" value="RSL97144.1"/>
    <property type="molecule type" value="Genomic_DNA"/>
</dbReference>
<comment type="caution">
    <text evidence="2">The sequence shown here is derived from an EMBL/GenBank/DDBJ whole genome shotgun (WGS) entry which is preliminary data.</text>
</comment>
<feature type="compositionally biased region" description="Polar residues" evidence="1">
    <location>
        <begin position="1"/>
        <end position="10"/>
    </location>
</feature>
<feature type="region of interest" description="Disordered" evidence="1">
    <location>
        <begin position="1"/>
        <end position="33"/>
    </location>
</feature>
<gene>
    <name evidence="2" type="ORF">CDV31_013166</name>
</gene>
<evidence type="ECO:0000256" key="1">
    <source>
        <dbReference type="SAM" id="MobiDB-lite"/>
    </source>
</evidence>
<keyword evidence="3" id="KW-1185">Reference proteome</keyword>
<dbReference type="Proteomes" id="UP000288429">
    <property type="component" value="Unassembled WGS sequence"/>
</dbReference>